<dbReference type="SUPFAM" id="SSF75304">
    <property type="entry name" value="Amidase signature (AS) enzymes"/>
    <property type="match status" value="1"/>
</dbReference>
<dbReference type="PANTHER" id="PTHR43372">
    <property type="entry name" value="FATTY-ACID AMIDE HYDROLASE"/>
    <property type="match status" value="1"/>
</dbReference>
<sequence>FSVLQERNSLRRELLDLLGDDGVFLYPTHPTAAPYHNEPLVKPFNFSYTAVVNVLGLPATHCPMGLDKQGLPIGVQVVAADGNDRLCLAVAREIEKAFGGWVPPAIKA</sequence>
<dbReference type="InParanoid" id="A0A6P7FYQ1"/>
<dbReference type="Pfam" id="PF01425">
    <property type="entry name" value="Amidase"/>
    <property type="match status" value="1"/>
</dbReference>
<organism evidence="2">
    <name type="scientific">Diabrotica virgifera virgifera</name>
    <name type="common">western corn rootworm</name>
    <dbReference type="NCBI Taxonomy" id="50390"/>
    <lineage>
        <taxon>Eukaryota</taxon>
        <taxon>Metazoa</taxon>
        <taxon>Ecdysozoa</taxon>
        <taxon>Arthropoda</taxon>
        <taxon>Hexapoda</taxon>
        <taxon>Insecta</taxon>
        <taxon>Pterygota</taxon>
        <taxon>Neoptera</taxon>
        <taxon>Endopterygota</taxon>
        <taxon>Coleoptera</taxon>
        <taxon>Polyphaga</taxon>
        <taxon>Cucujiformia</taxon>
        <taxon>Chrysomeloidea</taxon>
        <taxon>Chrysomelidae</taxon>
        <taxon>Galerucinae</taxon>
        <taxon>Diabroticina</taxon>
        <taxon>Diabroticites</taxon>
        <taxon>Diabrotica</taxon>
    </lineage>
</organism>
<feature type="domain" description="Amidase" evidence="1">
    <location>
        <begin position="5"/>
        <end position="88"/>
    </location>
</feature>
<evidence type="ECO:0000313" key="2">
    <source>
        <dbReference type="RefSeq" id="XP_028137660.1"/>
    </source>
</evidence>
<feature type="non-terminal residue" evidence="2">
    <location>
        <position position="1"/>
    </location>
</feature>
<evidence type="ECO:0000259" key="1">
    <source>
        <dbReference type="Pfam" id="PF01425"/>
    </source>
</evidence>
<dbReference type="RefSeq" id="XP_028137660.1">
    <property type="nucleotide sequence ID" value="XM_028281859.1"/>
</dbReference>
<name>A0A6P7FYQ1_DIAVI</name>
<dbReference type="Gene3D" id="3.90.1300.10">
    <property type="entry name" value="Amidase signature (AS) domain"/>
    <property type="match status" value="1"/>
</dbReference>
<accession>A0A6P7FYQ1</accession>
<reference evidence="2" key="1">
    <citation type="submission" date="2025-08" db="UniProtKB">
        <authorList>
            <consortium name="RefSeq"/>
        </authorList>
    </citation>
    <scope>IDENTIFICATION</scope>
    <source>
        <tissue evidence="2">Whole insect</tissue>
    </source>
</reference>
<protein>
    <submittedName>
        <fullName evidence="2">Fatty-acid amide hydrolase 2-like</fullName>
    </submittedName>
</protein>
<dbReference type="InterPro" id="IPR036928">
    <property type="entry name" value="AS_sf"/>
</dbReference>
<dbReference type="InterPro" id="IPR023631">
    <property type="entry name" value="Amidase_dom"/>
</dbReference>
<dbReference type="PANTHER" id="PTHR43372:SF4">
    <property type="entry name" value="FATTY-ACID AMIDE HYDROLASE 2"/>
    <property type="match status" value="1"/>
</dbReference>
<dbReference type="InterPro" id="IPR052739">
    <property type="entry name" value="FAAH2"/>
</dbReference>
<proteinExistence type="predicted"/>
<dbReference type="AlphaFoldDB" id="A0A6P7FYQ1"/>
<dbReference type="GO" id="GO:0012505">
    <property type="term" value="C:endomembrane system"/>
    <property type="evidence" value="ECO:0007669"/>
    <property type="project" value="TreeGrafter"/>
</dbReference>
<gene>
    <name evidence="2" type="primary">LOC114332123</name>
</gene>